<comment type="caution">
    <text evidence="2">The sequence shown here is derived from an EMBL/GenBank/DDBJ whole genome shotgun (WGS) entry which is preliminary data.</text>
</comment>
<protein>
    <submittedName>
        <fullName evidence="2">Bifunctional deaminase-reductase</fullName>
    </submittedName>
</protein>
<accession>A0A171CTL3</accession>
<dbReference type="RefSeq" id="WP_068897286.1">
    <property type="nucleotide sequence ID" value="NZ_BDCX01000006.1"/>
</dbReference>
<evidence type="ECO:0000313" key="3">
    <source>
        <dbReference type="Proteomes" id="UP000077701"/>
    </source>
</evidence>
<evidence type="ECO:0000313" key="2">
    <source>
        <dbReference type="EMBL" id="GAT67197.1"/>
    </source>
</evidence>
<dbReference type="OrthoDB" id="3820697at2"/>
<dbReference type="STRING" id="161355.PS9374_02850"/>
<dbReference type="SUPFAM" id="SSF53597">
    <property type="entry name" value="Dihydrofolate reductase-like"/>
    <property type="match status" value="1"/>
</dbReference>
<dbReference type="GO" id="GO:0009231">
    <property type="term" value="P:riboflavin biosynthetic process"/>
    <property type="evidence" value="ECO:0007669"/>
    <property type="project" value="InterPro"/>
</dbReference>
<dbReference type="AlphaFoldDB" id="A0A171CTL3"/>
<dbReference type="Proteomes" id="UP000077701">
    <property type="component" value="Unassembled WGS sequence"/>
</dbReference>
<evidence type="ECO:0000259" key="1">
    <source>
        <dbReference type="Pfam" id="PF01872"/>
    </source>
</evidence>
<organism evidence="2 3">
    <name type="scientific">Planomonospora sphaerica</name>
    <dbReference type="NCBI Taxonomy" id="161355"/>
    <lineage>
        <taxon>Bacteria</taxon>
        <taxon>Bacillati</taxon>
        <taxon>Actinomycetota</taxon>
        <taxon>Actinomycetes</taxon>
        <taxon>Streptosporangiales</taxon>
        <taxon>Streptosporangiaceae</taxon>
        <taxon>Planomonospora</taxon>
    </lineage>
</organism>
<reference evidence="2 3" key="1">
    <citation type="journal article" date="2016" name="Genome Announc.">
        <title>Draft Genome Sequence of Planomonospora sphaerica JCM9374, a Rare Actinomycete.</title>
        <authorList>
            <person name="Dohra H."/>
            <person name="Suzuki T."/>
            <person name="Inoue Y."/>
            <person name="Kodani S."/>
        </authorList>
    </citation>
    <scope>NUCLEOTIDE SEQUENCE [LARGE SCALE GENOMIC DNA]</scope>
    <source>
        <strain evidence="2 3">JCM 9374</strain>
    </source>
</reference>
<keyword evidence="3" id="KW-1185">Reference proteome</keyword>
<proteinExistence type="predicted"/>
<dbReference type="Pfam" id="PF01872">
    <property type="entry name" value="RibD_C"/>
    <property type="match status" value="1"/>
</dbReference>
<dbReference type="PANTHER" id="PTHR38011">
    <property type="entry name" value="DIHYDROFOLATE REDUCTASE FAMILY PROTEIN (AFU_ORTHOLOGUE AFUA_8G06820)"/>
    <property type="match status" value="1"/>
</dbReference>
<dbReference type="PANTHER" id="PTHR38011:SF12">
    <property type="entry name" value="BIFUNCTIONAL DEAMINASE-REDUCTASE DOMAIN PROTEIN"/>
    <property type="match status" value="1"/>
</dbReference>
<reference evidence="3" key="2">
    <citation type="submission" date="2016-04" db="EMBL/GenBank/DDBJ databases">
        <title>Planomonospora sphaerica JCM9374 whole genome shotgun sequence.</title>
        <authorList>
            <person name="Suzuki T."/>
            <person name="Dohra H."/>
            <person name="Kodani S."/>
        </authorList>
    </citation>
    <scope>NUCLEOTIDE SEQUENCE [LARGE SCALE GENOMIC DNA]</scope>
    <source>
        <strain evidence="3">JCM 9374</strain>
    </source>
</reference>
<sequence>MATVYIEASMSLDGFIAGPPNSGFEHLFAWCRNGDVPTSTANSTRVAYRTSAASAAHVRELNDITGTLVVGRRLFDTTNGWDGTHPMGVPTFVVTHTAPEDWKAEGTPFTFVTDGLAAAVELARWAAGDKAAGVGPGSVAWQALDAGLVDQVRIDLVPVLLGGGTLMFDRLGAAPVHLGDPRVVTGTAVTHLVYDVTGGRHA</sequence>
<dbReference type="InterPro" id="IPR002734">
    <property type="entry name" value="RibDG_C"/>
</dbReference>
<dbReference type="Gene3D" id="3.40.430.10">
    <property type="entry name" value="Dihydrofolate Reductase, subunit A"/>
    <property type="match status" value="1"/>
</dbReference>
<dbReference type="InterPro" id="IPR050765">
    <property type="entry name" value="Riboflavin_Biosynth_HTPR"/>
</dbReference>
<dbReference type="EMBL" id="BDCX01000006">
    <property type="protein sequence ID" value="GAT67197.1"/>
    <property type="molecule type" value="Genomic_DNA"/>
</dbReference>
<gene>
    <name evidence="2" type="ORF">PS9374_02850</name>
</gene>
<name>A0A171CTL3_9ACTN</name>
<dbReference type="GO" id="GO:0008703">
    <property type="term" value="F:5-amino-6-(5-phosphoribosylamino)uracil reductase activity"/>
    <property type="evidence" value="ECO:0007669"/>
    <property type="project" value="InterPro"/>
</dbReference>
<feature type="domain" description="Bacterial bifunctional deaminase-reductase C-terminal" evidence="1">
    <location>
        <begin position="3"/>
        <end position="177"/>
    </location>
</feature>
<dbReference type="InterPro" id="IPR024072">
    <property type="entry name" value="DHFR-like_dom_sf"/>
</dbReference>